<feature type="region of interest" description="Disordered" evidence="1">
    <location>
        <begin position="68"/>
        <end position="107"/>
    </location>
</feature>
<dbReference type="Proteomes" id="UP001501474">
    <property type="component" value="Unassembled WGS sequence"/>
</dbReference>
<dbReference type="RefSeq" id="WP_308287496.1">
    <property type="nucleotide sequence ID" value="NZ_BAAART010000055.1"/>
</dbReference>
<accession>A0ABN3DGI6</accession>
<evidence type="ECO:0000313" key="2">
    <source>
        <dbReference type="EMBL" id="GAA2230413.1"/>
    </source>
</evidence>
<sequence>MSVKAHSRAPVTTNRPWSTAPTQDLDEATAPSLATGTPTYAAQTIPLTEAVGSLPLATESRHGYTREAFKHWNSGDDPADGCTTRTRIKPVGQGPFATGSRMATHCT</sequence>
<dbReference type="EMBL" id="BAAART010000055">
    <property type="protein sequence ID" value="GAA2230413.1"/>
    <property type="molecule type" value="Genomic_DNA"/>
</dbReference>
<comment type="caution">
    <text evidence="2">The sequence shown here is derived from an EMBL/GenBank/DDBJ whole genome shotgun (WGS) entry which is preliminary data.</text>
</comment>
<reference evidence="2 3" key="1">
    <citation type="journal article" date="2019" name="Int. J. Syst. Evol. Microbiol.">
        <title>The Global Catalogue of Microorganisms (GCM) 10K type strain sequencing project: providing services to taxonomists for standard genome sequencing and annotation.</title>
        <authorList>
            <consortium name="The Broad Institute Genomics Platform"/>
            <consortium name="The Broad Institute Genome Sequencing Center for Infectious Disease"/>
            <person name="Wu L."/>
            <person name="Ma J."/>
        </authorList>
    </citation>
    <scope>NUCLEOTIDE SEQUENCE [LARGE SCALE GENOMIC DNA]</scope>
    <source>
        <strain evidence="2 3">JCM 3053</strain>
    </source>
</reference>
<feature type="region of interest" description="Disordered" evidence="1">
    <location>
        <begin position="1"/>
        <end position="36"/>
    </location>
</feature>
<keyword evidence="3" id="KW-1185">Reference proteome</keyword>
<protein>
    <submittedName>
        <fullName evidence="2">Uncharacterized protein</fullName>
    </submittedName>
</protein>
<feature type="compositionally biased region" description="Polar residues" evidence="1">
    <location>
        <begin position="10"/>
        <end position="22"/>
    </location>
</feature>
<evidence type="ECO:0000256" key="1">
    <source>
        <dbReference type="SAM" id="MobiDB-lite"/>
    </source>
</evidence>
<gene>
    <name evidence="2" type="ORF">GCM10010104_24740</name>
</gene>
<name>A0ABN3DGI6_9ACTN</name>
<evidence type="ECO:0000313" key="3">
    <source>
        <dbReference type="Proteomes" id="UP001501474"/>
    </source>
</evidence>
<proteinExistence type="predicted"/>
<organism evidence="2 3">
    <name type="scientific">Streptomyces indiaensis</name>
    <dbReference type="NCBI Taxonomy" id="284033"/>
    <lineage>
        <taxon>Bacteria</taxon>
        <taxon>Bacillati</taxon>
        <taxon>Actinomycetota</taxon>
        <taxon>Actinomycetes</taxon>
        <taxon>Kitasatosporales</taxon>
        <taxon>Streptomycetaceae</taxon>
        <taxon>Streptomyces</taxon>
    </lineage>
</organism>